<keyword evidence="3" id="KW-1185">Reference proteome</keyword>
<proteinExistence type="predicted"/>
<accession>A0AAV4GLV1</accession>
<feature type="region of interest" description="Disordered" evidence="1">
    <location>
        <begin position="1"/>
        <end position="26"/>
    </location>
</feature>
<protein>
    <submittedName>
        <fullName evidence="2">Uncharacterized protein</fullName>
    </submittedName>
</protein>
<name>A0AAV4GLV1_9GAST</name>
<evidence type="ECO:0000313" key="3">
    <source>
        <dbReference type="Proteomes" id="UP000762676"/>
    </source>
</evidence>
<dbReference type="Proteomes" id="UP000762676">
    <property type="component" value="Unassembled WGS sequence"/>
</dbReference>
<gene>
    <name evidence="2" type="ORF">ElyMa_006049400</name>
</gene>
<comment type="caution">
    <text evidence="2">The sequence shown here is derived from an EMBL/GenBank/DDBJ whole genome shotgun (WGS) entry which is preliminary data.</text>
</comment>
<dbReference type="AlphaFoldDB" id="A0AAV4GLV1"/>
<dbReference type="EMBL" id="BMAT01012117">
    <property type="protein sequence ID" value="GFR86309.1"/>
    <property type="molecule type" value="Genomic_DNA"/>
</dbReference>
<evidence type="ECO:0000313" key="2">
    <source>
        <dbReference type="EMBL" id="GFR86309.1"/>
    </source>
</evidence>
<organism evidence="2 3">
    <name type="scientific">Elysia marginata</name>
    <dbReference type="NCBI Taxonomy" id="1093978"/>
    <lineage>
        <taxon>Eukaryota</taxon>
        <taxon>Metazoa</taxon>
        <taxon>Spiralia</taxon>
        <taxon>Lophotrochozoa</taxon>
        <taxon>Mollusca</taxon>
        <taxon>Gastropoda</taxon>
        <taxon>Heterobranchia</taxon>
        <taxon>Euthyneura</taxon>
        <taxon>Panpulmonata</taxon>
        <taxon>Sacoglossa</taxon>
        <taxon>Placobranchoidea</taxon>
        <taxon>Plakobranchidae</taxon>
        <taxon>Elysia</taxon>
    </lineage>
</organism>
<evidence type="ECO:0000256" key="1">
    <source>
        <dbReference type="SAM" id="MobiDB-lite"/>
    </source>
</evidence>
<sequence>MIRFTVHSPHLALSPTTGPRPQSPWRRSAAFGRRFEDGLNGLQQRPVITLNSLVIIGRTSSPRGPRSPRRPAQCITGLGPPVQALLFFLPLSFF</sequence>
<reference evidence="2 3" key="1">
    <citation type="journal article" date="2021" name="Elife">
        <title>Chloroplast acquisition without the gene transfer in kleptoplastic sea slugs, Plakobranchus ocellatus.</title>
        <authorList>
            <person name="Maeda T."/>
            <person name="Takahashi S."/>
            <person name="Yoshida T."/>
            <person name="Shimamura S."/>
            <person name="Takaki Y."/>
            <person name="Nagai Y."/>
            <person name="Toyoda A."/>
            <person name="Suzuki Y."/>
            <person name="Arimoto A."/>
            <person name="Ishii H."/>
            <person name="Satoh N."/>
            <person name="Nishiyama T."/>
            <person name="Hasebe M."/>
            <person name="Maruyama T."/>
            <person name="Minagawa J."/>
            <person name="Obokata J."/>
            <person name="Shigenobu S."/>
        </authorList>
    </citation>
    <scope>NUCLEOTIDE SEQUENCE [LARGE SCALE GENOMIC DNA]</scope>
</reference>